<accession>A0A9E2KX38</accession>
<dbReference type="SUPFAM" id="SSF47413">
    <property type="entry name" value="lambda repressor-like DNA-binding domains"/>
    <property type="match status" value="1"/>
</dbReference>
<comment type="caution">
    <text evidence="2">The sequence shown here is derived from an EMBL/GenBank/DDBJ whole genome shotgun (WGS) entry which is preliminary data.</text>
</comment>
<reference evidence="2" key="2">
    <citation type="submission" date="2021-04" db="EMBL/GenBank/DDBJ databases">
        <authorList>
            <person name="Gilroy R."/>
        </authorList>
    </citation>
    <scope>NUCLEOTIDE SEQUENCE</scope>
    <source>
        <strain evidence="2">A6-441</strain>
    </source>
</reference>
<dbReference type="EMBL" id="JAHLFN010000026">
    <property type="protein sequence ID" value="MBU3841996.1"/>
    <property type="molecule type" value="Genomic_DNA"/>
</dbReference>
<dbReference type="AlphaFoldDB" id="A0A9E2KX38"/>
<dbReference type="GO" id="GO:0003677">
    <property type="term" value="F:DNA binding"/>
    <property type="evidence" value="ECO:0007669"/>
    <property type="project" value="InterPro"/>
</dbReference>
<dbReference type="InterPro" id="IPR001387">
    <property type="entry name" value="Cro/C1-type_HTH"/>
</dbReference>
<dbReference type="SMART" id="SM00530">
    <property type="entry name" value="HTH_XRE"/>
    <property type="match status" value="1"/>
</dbReference>
<sequence length="95" mass="11185">MEFDFFNFKTPRDIQLEIAKNVRLRRKEMKMTQEQFAKVTGVSLGSIKRFENTGEISLLSLSKIAIILGRSDEMFNLFSQRHYNSIEEILNEHTK</sequence>
<protein>
    <submittedName>
        <fullName evidence="2">Helix-turn-helix transcriptional regulator</fullName>
    </submittedName>
</protein>
<dbReference type="InterPro" id="IPR010982">
    <property type="entry name" value="Lambda_DNA-bd_dom_sf"/>
</dbReference>
<dbReference type="Gene3D" id="1.10.260.40">
    <property type="entry name" value="lambda repressor-like DNA-binding domains"/>
    <property type="match status" value="1"/>
</dbReference>
<evidence type="ECO:0000259" key="1">
    <source>
        <dbReference type="PROSITE" id="PS50943"/>
    </source>
</evidence>
<reference evidence="2" key="1">
    <citation type="journal article" date="2021" name="PeerJ">
        <title>Extensive microbial diversity within the chicken gut microbiome revealed by metagenomics and culture.</title>
        <authorList>
            <person name="Gilroy R."/>
            <person name="Ravi A."/>
            <person name="Getino M."/>
            <person name="Pursley I."/>
            <person name="Horton D.L."/>
            <person name="Alikhan N.F."/>
            <person name="Baker D."/>
            <person name="Gharbi K."/>
            <person name="Hall N."/>
            <person name="Watson M."/>
            <person name="Adriaenssens E.M."/>
            <person name="Foster-Nyarko E."/>
            <person name="Jarju S."/>
            <person name="Secka A."/>
            <person name="Antonio M."/>
            <person name="Oren A."/>
            <person name="Chaudhuri R.R."/>
            <person name="La Ragione R."/>
            <person name="Hildebrand F."/>
            <person name="Pallen M.J."/>
        </authorList>
    </citation>
    <scope>NUCLEOTIDE SEQUENCE</scope>
    <source>
        <strain evidence="2">A6-441</strain>
    </source>
</reference>
<gene>
    <name evidence="2" type="ORF">IAA47_03270</name>
</gene>
<dbReference type="PROSITE" id="PS50943">
    <property type="entry name" value="HTH_CROC1"/>
    <property type="match status" value="1"/>
</dbReference>
<evidence type="ECO:0000313" key="2">
    <source>
        <dbReference type="EMBL" id="MBU3841996.1"/>
    </source>
</evidence>
<organism evidence="2 3">
    <name type="scientific">Candidatus Fusobacterium pullicola</name>
    <dbReference type="NCBI Taxonomy" id="2838601"/>
    <lineage>
        <taxon>Bacteria</taxon>
        <taxon>Fusobacteriati</taxon>
        <taxon>Fusobacteriota</taxon>
        <taxon>Fusobacteriia</taxon>
        <taxon>Fusobacteriales</taxon>
        <taxon>Fusobacteriaceae</taxon>
        <taxon>Fusobacterium</taxon>
    </lineage>
</organism>
<dbReference type="CDD" id="cd00093">
    <property type="entry name" value="HTH_XRE"/>
    <property type="match status" value="1"/>
</dbReference>
<name>A0A9E2KX38_9FUSO</name>
<dbReference type="Proteomes" id="UP000724657">
    <property type="component" value="Unassembled WGS sequence"/>
</dbReference>
<dbReference type="Pfam" id="PF01381">
    <property type="entry name" value="HTH_3"/>
    <property type="match status" value="1"/>
</dbReference>
<proteinExistence type="predicted"/>
<evidence type="ECO:0000313" key="3">
    <source>
        <dbReference type="Proteomes" id="UP000724657"/>
    </source>
</evidence>
<feature type="domain" description="HTH cro/C1-type" evidence="1">
    <location>
        <begin position="22"/>
        <end position="75"/>
    </location>
</feature>